<dbReference type="EMBL" id="LDJI01000013">
    <property type="protein sequence ID" value="KRG64519.1"/>
    <property type="molecule type" value="Genomic_DNA"/>
</dbReference>
<sequence>MSDALEIATLPARYHWPVSAEELPYPIGFPPTPDPPWREDCARIVGFNTLGEGWHLFEDAFFRSLEEGVATNVSPWLWVLDGKHAGRITAALRAEPMGAAAAAMNEYRRRAFGWGWDMTSAAMGEIRGAIVDYLKLTQPSEIVVIRLYEWGKY</sequence>
<dbReference type="RefSeq" id="WP_057633116.1">
    <property type="nucleotide sequence ID" value="NZ_LDJI01000013.1"/>
</dbReference>
<comment type="caution">
    <text evidence="1">The sequence shown here is derived from an EMBL/GenBank/DDBJ whole genome shotgun (WGS) entry which is preliminary data.</text>
</comment>
<reference evidence="1 2" key="1">
    <citation type="submission" date="2015-05" db="EMBL/GenBank/DDBJ databases">
        <title>Genome sequencing and analysis of members of genus Stenotrophomonas.</title>
        <authorList>
            <person name="Patil P.P."/>
            <person name="Midha S."/>
            <person name="Patil P.B."/>
        </authorList>
    </citation>
    <scope>NUCLEOTIDE SEQUENCE [LARGE SCALE GENOMIC DNA]</scope>
    <source>
        <strain evidence="1 2">DSM 18929</strain>
    </source>
</reference>
<gene>
    <name evidence="1" type="ORF">ABB26_07840</name>
</gene>
<dbReference type="STRING" id="405444.ABB26_07840"/>
<proteinExistence type="predicted"/>
<evidence type="ECO:0000313" key="2">
    <source>
        <dbReference type="Proteomes" id="UP000050864"/>
    </source>
</evidence>
<organism evidence="1 2">
    <name type="scientific">Stenotrophomonas humi</name>
    <dbReference type="NCBI Taxonomy" id="405444"/>
    <lineage>
        <taxon>Bacteria</taxon>
        <taxon>Pseudomonadati</taxon>
        <taxon>Pseudomonadota</taxon>
        <taxon>Gammaproteobacteria</taxon>
        <taxon>Lysobacterales</taxon>
        <taxon>Lysobacteraceae</taxon>
        <taxon>Stenotrophomonas</taxon>
    </lineage>
</organism>
<protein>
    <submittedName>
        <fullName evidence="1">Uncharacterized protein</fullName>
    </submittedName>
</protein>
<dbReference type="Proteomes" id="UP000050864">
    <property type="component" value="Unassembled WGS sequence"/>
</dbReference>
<evidence type="ECO:0000313" key="1">
    <source>
        <dbReference type="EMBL" id="KRG64519.1"/>
    </source>
</evidence>
<name>A0A0R0CEP1_9GAMM</name>
<keyword evidence="2" id="KW-1185">Reference proteome</keyword>
<dbReference type="AlphaFoldDB" id="A0A0R0CEP1"/>
<accession>A0A0R0CEP1</accession>
<dbReference type="PATRIC" id="fig|405444.3.peg.575"/>